<dbReference type="GO" id="GO:0005840">
    <property type="term" value="C:ribosome"/>
    <property type="evidence" value="ECO:0007669"/>
    <property type="project" value="UniProtKB-KW"/>
</dbReference>
<comment type="caution">
    <text evidence="6">The sequence shown here is derived from an EMBL/GenBank/DDBJ whole genome shotgun (WGS) entry which is preliminary data.</text>
</comment>
<comment type="similarity">
    <text evidence="1">Belongs to the bacterial ribosomal protein bS1 family.</text>
</comment>
<protein>
    <submittedName>
        <fullName evidence="6">S1 RNA-binding domain-containing protein</fullName>
    </submittedName>
</protein>
<evidence type="ECO:0000256" key="4">
    <source>
        <dbReference type="ARBA" id="ARBA00025604"/>
    </source>
</evidence>
<dbReference type="Gene3D" id="2.40.50.140">
    <property type="entry name" value="Nucleic acid-binding proteins"/>
    <property type="match status" value="1"/>
</dbReference>
<dbReference type="NCBIfam" id="NF040579">
    <property type="entry name" value="S1_dom_CvfD"/>
    <property type="match status" value="1"/>
</dbReference>
<keyword evidence="2" id="KW-0689">Ribosomal protein</keyword>
<dbReference type="PANTHER" id="PTHR10724">
    <property type="entry name" value="30S RIBOSOMAL PROTEIN S1"/>
    <property type="match status" value="1"/>
</dbReference>
<feature type="domain" description="S1 motif" evidence="5">
    <location>
        <begin position="6"/>
        <end position="76"/>
    </location>
</feature>
<evidence type="ECO:0000256" key="2">
    <source>
        <dbReference type="ARBA" id="ARBA00022980"/>
    </source>
</evidence>
<keyword evidence="3" id="KW-0687">Ribonucleoprotein</keyword>
<dbReference type="PANTHER" id="PTHR10724:SF7">
    <property type="entry name" value="SMALL RIBOSOMAL SUBUNIT PROTEIN BS1C"/>
    <property type="match status" value="1"/>
</dbReference>
<evidence type="ECO:0000256" key="3">
    <source>
        <dbReference type="ARBA" id="ARBA00023274"/>
    </source>
</evidence>
<dbReference type="GO" id="GO:0003729">
    <property type="term" value="F:mRNA binding"/>
    <property type="evidence" value="ECO:0007669"/>
    <property type="project" value="TreeGrafter"/>
</dbReference>
<dbReference type="SMART" id="SM00316">
    <property type="entry name" value="S1"/>
    <property type="match status" value="1"/>
</dbReference>
<gene>
    <name evidence="6" type="ORF">HU830_08670</name>
</gene>
<sequence>MNLQVGQIVTGRVTGLRSYGAFVQLDSSTVQGLIHISEFTNGYVSRIDKLVHLNQLVRVQILNIDPYNGAISLSLRSLKTPPLKKQVNAHKHYWANHPEHLGYQSIARIKPVWIQEALRDLK</sequence>
<evidence type="ECO:0000313" key="7">
    <source>
        <dbReference type="Proteomes" id="UP000563523"/>
    </source>
</evidence>
<dbReference type="InterPro" id="IPR012340">
    <property type="entry name" value="NA-bd_OB-fold"/>
</dbReference>
<keyword evidence="7" id="KW-1185">Reference proteome</keyword>
<dbReference type="FunFam" id="2.40.50.140:FF:000103">
    <property type="entry name" value="protein RRP5 homolog"/>
    <property type="match status" value="1"/>
</dbReference>
<name>A0A850R8Y0_9LACO</name>
<evidence type="ECO:0000256" key="1">
    <source>
        <dbReference type="ARBA" id="ARBA00006767"/>
    </source>
</evidence>
<proteinExistence type="inferred from homology"/>
<dbReference type="Proteomes" id="UP000563523">
    <property type="component" value="Unassembled WGS sequence"/>
</dbReference>
<comment type="function">
    <text evidence="4">Binds mRNA; thus facilitating recognition of the initiation point. It is needed to translate mRNA with a short Shine-Dalgarno (SD) purine-rich sequence.</text>
</comment>
<dbReference type="SUPFAM" id="SSF50249">
    <property type="entry name" value="Nucleic acid-binding proteins"/>
    <property type="match status" value="1"/>
</dbReference>
<dbReference type="InterPro" id="IPR003029">
    <property type="entry name" value="S1_domain"/>
</dbReference>
<dbReference type="InterPro" id="IPR050437">
    <property type="entry name" value="Ribos_protein_bS1-like"/>
</dbReference>
<dbReference type="Pfam" id="PF00575">
    <property type="entry name" value="S1"/>
    <property type="match status" value="1"/>
</dbReference>
<dbReference type="AlphaFoldDB" id="A0A850R8Y0"/>
<dbReference type="GO" id="GO:0006412">
    <property type="term" value="P:translation"/>
    <property type="evidence" value="ECO:0007669"/>
    <property type="project" value="TreeGrafter"/>
</dbReference>
<accession>A0A850R8Y0</accession>
<dbReference type="RefSeq" id="WP_176943356.1">
    <property type="nucleotide sequence ID" value="NZ_JABZEC010000013.1"/>
</dbReference>
<dbReference type="GO" id="GO:0003735">
    <property type="term" value="F:structural constituent of ribosome"/>
    <property type="evidence" value="ECO:0007669"/>
    <property type="project" value="TreeGrafter"/>
</dbReference>
<organism evidence="6 7">
    <name type="scientific">Bombilactobacillus apium</name>
    <dbReference type="NCBI Taxonomy" id="2675299"/>
    <lineage>
        <taxon>Bacteria</taxon>
        <taxon>Bacillati</taxon>
        <taxon>Bacillota</taxon>
        <taxon>Bacilli</taxon>
        <taxon>Lactobacillales</taxon>
        <taxon>Lactobacillaceae</taxon>
        <taxon>Bombilactobacillus</taxon>
    </lineage>
</organism>
<evidence type="ECO:0000313" key="6">
    <source>
        <dbReference type="EMBL" id="NVY97192.1"/>
    </source>
</evidence>
<dbReference type="GO" id="GO:1990904">
    <property type="term" value="C:ribonucleoprotein complex"/>
    <property type="evidence" value="ECO:0007669"/>
    <property type="project" value="UniProtKB-KW"/>
</dbReference>
<evidence type="ECO:0000259" key="5">
    <source>
        <dbReference type="PROSITE" id="PS50126"/>
    </source>
</evidence>
<dbReference type="PROSITE" id="PS50126">
    <property type="entry name" value="S1"/>
    <property type="match status" value="1"/>
</dbReference>
<dbReference type="EMBL" id="JABZEC010000013">
    <property type="protein sequence ID" value="NVY97192.1"/>
    <property type="molecule type" value="Genomic_DNA"/>
</dbReference>
<reference evidence="6 7" key="1">
    <citation type="submission" date="2020-06" db="EMBL/GenBank/DDBJ databases">
        <authorList>
            <person name="Kang J."/>
        </authorList>
    </citation>
    <scope>NUCLEOTIDE SEQUENCE [LARGE SCALE GENOMIC DNA]</scope>
    <source>
        <strain evidence="6 7">DCY120</strain>
    </source>
</reference>